<evidence type="ECO:0000313" key="9">
    <source>
        <dbReference type="Proteomes" id="UP000221165"/>
    </source>
</evidence>
<keyword evidence="6" id="KW-0175">Coiled coil</keyword>
<evidence type="ECO:0000313" key="8">
    <source>
        <dbReference type="EMBL" id="PHJ22951.1"/>
    </source>
</evidence>
<organism evidence="8 9">
    <name type="scientific">Cystoisospora suis</name>
    <dbReference type="NCBI Taxonomy" id="483139"/>
    <lineage>
        <taxon>Eukaryota</taxon>
        <taxon>Sar</taxon>
        <taxon>Alveolata</taxon>
        <taxon>Apicomplexa</taxon>
        <taxon>Conoidasida</taxon>
        <taxon>Coccidia</taxon>
        <taxon>Eucoccidiorida</taxon>
        <taxon>Eimeriorina</taxon>
        <taxon>Sarcocystidae</taxon>
        <taxon>Cystoisospora</taxon>
    </lineage>
</organism>
<evidence type="ECO:0000256" key="2">
    <source>
        <dbReference type="ARBA" id="ARBA00004316"/>
    </source>
</evidence>
<dbReference type="GeneID" id="94426609"/>
<evidence type="ECO:0008006" key="10">
    <source>
        <dbReference type="Google" id="ProtNLM"/>
    </source>
</evidence>
<dbReference type="RefSeq" id="XP_067924628.1">
    <property type="nucleotide sequence ID" value="XM_068063398.1"/>
</dbReference>
<dbReference type="VEuPathDB" id="ToxoDB:CSUI_003200"/>
<dbReference type="InterPro" id="IPR042618">
    <property type="entry name" value="IQCG"/>
</dbReference>
<comment type="subcellular location">
    <subcellularLocation>
        <location evidence="2">Cell projection</location>
    </subcellularLocation>
    <subcellularLocation>
        <location evidence="1">Cytoplasm</location>
        <location evidence="1">Cytoskeleton</location>
    </subcellularLocation>
</comment>
<proteinExistence type="predicted"/>
<keyword evidence="5" id="KW-0966">Cell projection</keyword>
<dbReference type="OrthoDB" id="10254713at2759"/>
<dbReference type="GO" id="GO:0005856">
    <property type="term" value="C:cytoskeleton"/>
    <property type="evidence" value="ECO:0007669"/>
    <property type="project" value="UniProtKB-SubCell"/>
</dbReference>
<reference evidence="8 9" key="1">
    <citation type="journal article" date="2017" name="Int. J. Parasitol.">
        <title>The genome of the protozoan parasite Cystoisospora suis and a reverse vaccinology approach to identify vaccine candidates.</title>
        <authorList>
            <person name="Palmieri N."/>
            <person name="Shrestha A."/>
            <person name="Ruttkowski B."/>
            <person name="Beck T."/>
            <person name="Vogl C."/>
            <person name="Tomley F."/>
            <person name="Blake D.P."/>
            <person name="Joachim A."/>
        </authorList>
    </citation>
    <scope>NUCLEOTIDE SEQUENCE [LARGE SCALE GENOMIC DNA]</scope>
    <source>
        <strain evidence="8 9">Wien I</strain>
    </source>
</reference>
<dbReference type="AlphaFoldDB" id="A0A2C6KFZ1"/>
<feature type="compositionally biased region" description="Gly residues" evidence="7">
    <location>
        <begin position="448"/>
        <end position="457"/>
    </location>
</feature>
<accession>A0A2C6KFZ1</accession>
<gene>
    <name evidence="8" type="ORF">CSUI_003200</name>
</gene>
<dbReference type="PANTHER" id="PTHR14871:SF1">
    <property type="entry name" value="DYNEIN REGULATORY COMPLEX PROTEIN 9"/>
    <property type="match status" value="1"/>
</dbReference>
<comment type="caution">
    <text evidence="8">The sequence shown here is derived from an EMBL/GenBank/DDBJ whole genome shotgun (WGS) entry which is preliminary data.</text>
</comment>
<dbReference type="PANTHER" id="PTHR14871">
    <property type="entry name" value="DYNEIN REGULATORY COMPLEX PROTEIN 9"/>
    <property type="match status" value="1"/>
</dbReference>
<keyword evidence="4" id="KW-0206">Cytoskeleton</keyword>
<feature type="compositionally biased region" description="Low complexity" evidence="7">
    <location>
        <begin position="1"/>
        <end position="24"/>
    </location>
</feature>
<dbReference type="GO" id="GO:0031514">
    <property type="term" value="C:motile cilium"/>
    <property type="evidence" value="ECO:0007669"/>
    <property type="project" value="TreeGrafter"/>
</dbReference>
<keyword evidence="3" id="KW-0963">Cytoplasm</keyword>
<sequence length="457" mass="51950">MKPPAASLAGGALSSASPAPLNSPQVSSTHTAPGAAPNGSTAGPPVASNSSGGGGGTVYWQLSPVEAFRAVVLIEEALRQLLFVSKLVPSSNSSQNKNQLDELAISKGDEIVKMIKEQSLLEEKFKELTDAKQKLKGLSNIEKLRSVENELEEISQKMRESNKELCRSLKQNPNIQENAVKLQLERQKIQEWYADLLNEVKESFTFKSLQDRVTAEKHQQEKLNEIKKRTRESTQAVRLLEAELKKETAEYEREMKYTNAEINKLKEELQQNRLRSSLKLSFEEKQLAAQEASLLRVLQQKEVDLEEALVVEQKRNVSEETSHAHLSKFAKEYILKVQKERQEWYDRFTQETEEKQRVLTDLLKHQNTIMRTLAVTQQRLDDDQEHREKEEKDAMQKAQILIERSRQEERLANDSVKILRHFARLYLKKVQDILEAQKSKKKGKGGGKKGGGNAKGK</sequence>
<evidence type="ECO:0000256" key="3">
    <source>
        <dbReference type="ARBA" id="ARBA00022490"/>
    </source>
</evidence>
<keyword evidence="9" id="KW-1185">Reference proteome</keyword>
<evidence type="ECO:0000256" key="4">
    <source>
        <dbReference type="ARBA" id="ARBA00023212"/>
    </source>
</evidence>
<evidence type="ECO:0000256" key="7">
    <source>
        <dbReference type="SAM" id="MobiDB-lite"/>
    </source>
</evidence>
<feature type="coiled-coil region" evidence="6">
    <location>
        <begin position="373"/>
        <end position="408"/>
    </location>
</feature>
<dbReference type="EMBL" id="MIGC01001398">
    <property type="protein sequence ID" value="PHJ22951.1"/>
    <property type="molecule type" value="Genomic_DNA"/>
</dbReference>
<dbReference type="GO" id="GO:0005737">
    <property type="term" value="C:cytoplasm"/>
    <property type="evidence" value="ECO:0007669"/>
    <property type="project" value="TreeGrafter"/>
</dbReference>
<evidence type="ECO:0000256" key="1">
    <source>
        <dbReference type="ARBA" id="ARBA00004245"/>
    </source>
</evidence>
<dbReference type="GO" id="GO:0044782">
    <property type="term" value="P:cilium organization"/>
    <property type="evidence" value="ECO:0007669"/>
    <property type="project" value="TreeGrafter"/>
</dbReference>
<feature type="region of interest" description="Disordered" evidence="7">
    <location>
        <begin position="1"/>
        <end position="51"/>
    </location>
</feature>
<feature type="coiled-coil region" evidence="6">
    <location>
        <begin position="223"/>
        <end position="275"/>
    </location>
</feature>
<feature type="coiled-coil region" evidence="6">
    <location>
        <begin position="121"/>
        <end position="164"/>
    </location>
</feature>
<dbReference type="Proteomes" id="UP000221165">
    <property type="component" value="Unassembled WGS sequence"/>
</dbReference>
<feature type="region of interest" description="Disordered" evidence="7">
    <location>
        <begin position="437"/>
        <end position="457"/>
    </location>
</feature>
<evidence type="ECO:0000256" key="5">
    <source>
        <dbReference type="ARBA" id="ARBA00023273"/>
    </source>
</evidence>
<protein>
    <recommendedName>
        <fullName evidence="10">Dynein regulatory complex protein 10</fullName>
    </recommendedName>
</protein>
<name>A0A2C6KFZ1_9APIC</name>
<evidence type="ECO:0000256" key="6">
    <source>
        <dbReference type="SAM" id="Coils"/>
    </source>
</evidence>